<gene>
    <name evidence="1" type="ORF">EYF80_039663</name>
</gene>
<dbReference type="Proteomes" id="UP000314294">
    <property type="component" value="Unassembled WGS sequence"/>
</dbReference>
<dbReference type="EMBL" id="SRLO01000630">
    <property type="protein sequence ID" value="TNN50119.1"/>
    <property type="molecule type" value="Genomic_DNA"/>
</dbReference>
<sequence>MSDERPNERQEVGVMRPSSRGLQAGDVMLRFLLRLHWVSVSVSVGEILQDGSVSVVDELKYSLAAANTSSTLWSYATFRA</sequence>
<name>A0A4Z2G9B9_9TELE</name>
<evidence type="ECO:0000313" key="2">
    <source>
        <dbReference type="Proteomes" id="UP000314294"/>
    </source>
</evidence>
<proteinExistence type="predicted"/>
<organism evidence="1 2">
    <name type="scientific">Liparis tanakae</name>
    <name type="common">Tanaka's snailfish</name>
    <dbReference type="NCBI Taxonomy" id="230148"/>
    <lineage>
        <taxon>Eukaryota</taxon>
        <taxon>Metazoa</taxon>
        <taxon>Chordata</taxon>
        <taxon>Craniata</taxon>
        <taxon>Vertebrata</taxon>
        <taxon>Euteleostomi</taxon>
        <taxon>Actinopterygii</taxon>
        <taxon>Neopterygii</taxon>
        <taxon>Teleostei</taxon>
        <taxon>Neoteleostei</taxon>
        <taxon>Acanthomorphata</taxon>
        <taxon>Eupercaria</taxon>
        <taxon>Perciformes</taxon>
        <taxon>Cottioidei</taxon>
        <taxon>Cottales</taxon>
        <taxon>Liparidae</taxon>
        <taxon>Liparis</taxon>
    </lineage>
</organism>
<dbReference type="AlphaFoldDB" id="A0A4Z2G9B9"/>
<protein>
    <submittedName>
        <fullName evidence="1">Uncharacterized protein</fullName>
    </submittedName>
</protein>
<keyword evidence="2" id="KW-1185">Reference proteome</keyword>
<evidence type="ECO:0000313" key="1">
    <source>
        <dbReference type="EMBL" id="TNN50119.1"/>
    </source>
</evidence>
<accession>A0A4Z2G9B9</accession>
<reference evidence="1 2" key="1">
    <citation type="submission" date="2019-03" db="EMBL/GenBank/DDBJ databases">
        <title>First draft genome of Liparis tanakae, snailfish: a comprehensive survey of snailfish specific genes.</title>
        <authorList>
            <person name="Kim W."/>
            <person name="Song I."/>
            <person name="Jeong J.-H."/>
            <person name="Kim D."/>
            <person name="Kim S."/>
            <person name="Ryu S."/>
            <person name="Song J.Y."/>
            <person name="Lee S.K."/>
        </authorList>
    </citation>
    <scope>NUCLEOTIDE SEQUENCE [LARGE SCALE GENOMIC DNA]</scope>
    <source>
        <tissue evidence="1">Muscle</tissue>
    </source>
</reference>
<comment type="caution">
    <text evidence="1">The sequence shown here is derived from an EMBL/GenBank/DDBJ whole genome shotgun (WGS) entry which is preliminary data.</text>
</comment>